<dbReference type="EC" id="1.17.4.1" evidence="2"/>
<dbReference type="InterPro" id="IPR000358">
    <property type="entry name" value="RNR_small_fam"/>
</dbReference>
<reference evidence="2 3" key="1">
    <citation type="submission" date="2018-06" db="EMBL/GenBank/DDBJ databases">
        <authorList>
            <consortium name="Pathogen Informatics"/>
            <person name="Doyle S."/>
        </authorList>
    </citation>
    <scope>NUCLEOTIDE SEQUENCE [LARGE SCALE GENOMIC DNA]</scope>
    <source>
        <strain evidence="2 3">NCTC10418</strain>
    </source>
</reference>
<dbReference type="InterPro" id="IPR012348">
    <property type="entry name" value="RNR-like"/>
</dbReference>
<accession>A0A376KQC8</accession>
<name>A0A376KQC8_ECOLX</name>
<dbReference type="Pfam" id="PF00268">
    <property type="entry name" value="Ribonuc_red_sm"/>
    <property type="match status" value="1"/>
</dbReference>
<comment type="cofactor">
    <cofactor evidence="1">
        <name>Fe cation</name>
        <dbReference type="ChEBI" id="CHEBI:24875"/>
    </cofactor>
</comment>
<evidence type="ECO:0000313" key="2">
    <source>
        <dbReference type="EMBL" id="STE84170.1"/>
    </source>
</evidence>
<dbReference type="EMBL" id="UFZQ01000001">
    <property type="protein sequence ID" value="STE84170.1"/>
    <property type="molecule type" value="Genomic_DNA"/>
</dbReference>
<evidence type="ECO:0000256" key="1">
    <source>
        <dbReference type="ARBA" id="ARBA00001962"/>
    </source>
</evidence>
<evidence type="ECO:0000313" key="3">
    <source>
        <dbReference type="Proteomes" id="UP000255460"/>
    </source>
</evidence>
<keyword evidence="2" id="KW-0560">Oxidoreductase</keyword>
<dbReference type="GO" id="GO:0009263">
    <property type="term" value="P:deoxyribonucleotide biosynthetic process"/>
    <property type="evidence" value="ECO:0007669"/>
    <property type="project" value="InterPro"/>
</dbReference>
<dbReference type="Proteomes" id="UP000255460">
    <property type="component" value="Unassembled WGS sequence"/>
</dbReference>
<dbReference type="Gene3D" id="1.10.620.20">
    <property type="entry name" value="Ribonucleotide Reductase, subunit A"/>
    <property type="match status" value="1"/>
</dbReference>
<dbReference type="AlphaFoldDB" id="A0A376KQC8"/>
<proteinExistence type="predicted"/>
<protein>
    <submittedName>
        <fullName evidence="2">Ribonucleoside-diphosphate reductase 2 beta chain</fullName>
        <ecNumber evidence="2">1.17.4.1</ecNumber>
    </submittedName>
</protein>
<organism evidence="2 3">
    <name type="scientific">Escherichia coli</name>
    <dbReference type="NCBI Taxonomy" id="562"/>
    <lineage>
        <taxon>Bacteria</taxon>
        <taxon>Pseudomonadati</taxon>
        <taxon>Pseudomonadota</taxon>
        <taxon>Gammaproteobacteria</taxon>
        <taxon>Enterobacterales</taxon>
        <taxon>Enterobacteriaceae</taxon>
        <taxon>Escherichia</taxon>
    </lineage>
</organism>
<sequence>MKLSRISAINWNKISDDKDLEVWNRLTSNFWLPEKVPLSNDIPAWQTLTVVEQQLTMRVFYWPDAARHAAKCYRRAFADARCTHAS</sequence>
<dbReference type="InterPro" id="IPR009078">
    <property type="entry name" value="Ferritin-like_SF"/>
</dbReference>
<gene>
    <name evidence="2" type="primary">nrdF_2</name>
    <name evidence="2" type="ORF">NCTC10418_01850</name>
</gene>
<dbReference type="GO" id="GO:0004748">
    <property type="term" value="F:ribonucleoside-diphosphate reductase activity, thioredoxin disulfide as acceptor"/>
    <property type="evidence" value="ECO:0007669"/>
    <property type="project" value="UniProtKB-EC"/>
</dbReference>
<dbReference type="SUPFAM" id="SSF47240">
    <property type="entry name" value="Ferritin-like"/>
    <property type="match status" value="1"/>
</dbReference>